<dbReference type="Proteomes" id="UP001152795">
    <property type="component" value="Unassembled WGS sequence"/>
</dbReference>
<evidence type="ECO:0000313" key="1">
    <source>
        <dbReference type="EMBL" id="CAB4006816.1"/>
    </source>
</evidence>
<name>A0A6S7HP85_PARCT</name>
<dbReference type="OrthoDB" id="5987460at2759"/>
<reference evidence="1" key="1">
    <citation type="submission" date="2020-04" db="EMBL/GenBank/DDBJ databases">
        <authorList>
            <person name="Alioto T."/>
            <person name="Alioto T."/>
            <person name="Gomez Garrido J."/>
        </authorList>
    </citation>
    <scope>NUCLEOTIDE SEQUENCE</scope>
    <source>
        <strain evidence="1">A484AB</strain>
    </source>
</reference>
<organism evidence="1 2">
    <name type="scientific">Paramuricea clavata</name>
    <name type="common">Red gorgonian</name>
    <name type="synonym">Violescent sea-whip</name>
    <dbReference type="NCBI Taxonomy" id="317549"/>
    <lineage>
        <taxon>Eukaryota</taxon>
        <taxon>Metazoa</taxon>
        <taxon>Cnidaria</taxon>
        <taxon>Anthozoa</taxon>
        <taxon>Octocorallia</taxon>
        <taxon>Malacalcyonacea</taxon>
        <taxon>Plexauridae</taxon>
        <taxon>Paramuricea</taxon>
    </lineage>
</organism>
<gene>
    <name evidence="1" type="ORF">PACLA_8A063946</name>
</gene>
<comment type="caution">
    <text evidence="1">The sequence shown here is derived from an EMBL/GenBank/DDBJ whole genome shotgun (WGS) entry which is preliminary data.</text>
</comment>
<sequence length="62" mass="7184">MDAEIARIWKSDYRIKVHRSRNDSNMNETERTNSAIGDALVDGGTTEWERQKLFDGLTNEQI</sequence>
<keyword evidence="1" id="KW-0675">Receptor</keyword>
<accession>A0A6S7HP85</accession>
<dbReference type="AlphaFoldDB" id="A0A6S7HP85"/>
<keyword evidence="2" id="KW-1185">Reference proteome</keyword>
<proteinExistence type="predicted"/>
<dbReference type="EMBL" id="CACRXK020005613">
    <property type="protein sequence ID" value="CAB4006816.1"/>
    <property type="molecule type" value="Genomic_DNA"/>
</dbReference>
<protein>
    <submittedName>
        <fullName evidence="1">Transient receptor potential cation channel subfamily A member 1</fullName>
    </submittedName>
</protein>
<evidence type="ECO:0000313" key="2">
    <source>
        <dbReference type="Proteomes" id="UP001152795"/>
    </source>
</evidence>